<feature type="domain" description="CBS" evidence="3">
    <location>
        <begin position="188"/>
        <end position="239"/>
    </location>
</feature>
<accession>A0AAE3FKH7</accession>
<reference evidence="4" key="1">
    <citation type="submission" date="2022-05" db="EMBL/GenBank/DDBJ databases">
        <title>Metagenome Sequencing of an Archaeal-Dominated Microbial Community from a Hot Spring at the Los Azufres Geothermal Field, Mexico.</title>
        <authorList>
            <person name="Marin-Paredes R."/>
            <person name="Martinez-Romero E."/>
            <person name="Servin-Garciduenas L.E."/>
        </authorList>
    </citation>
    <scope>NUCLEOTIDE SEQUENCE</scope>
    <source>
        <strain evidence="4">AZ1-454</strain>
    </source>
</reference>
<dbReference type="PROSITE" id="PS51371">
    <property type="entry name" value="CBS"/>
    <property type="match status" value="3"/>
</dbReference>
<evidence type="ECO:0000256" key="2">
    <source>
        <dbReference type="PROSITE-ProRule" id="PRU00703"/>
    </source>
</evidence>
<dbReference type="PANTHER" id="PTHR48108:SF26">
    <property type="entry name" value="CBS DOMAIN-CONTAINING PROTEIN DDB_G0289609"/>
    <property type="match status" value="1"/>
</dbReference>
<gene>
    <name evidence="4" type="ORF">TQ35_004725</name>
</gene>
<dbReference type="SMART" id="SM00116">
    <property type="entry name" value="CBS"/>
    <property type="match status" value="4"/>
</dbReference>
<proteinExistence type="predicted"/>
<name>A0AAE3FKH7_9CREN</name>
<comment type="caution">
    <text evidence="4">The sequence shown here is derived from an EMBL/GenBank/DDBJ whole genome shotgun (WGS) entry which is preliminary data.</text>
</comment>
<dbReference type="InterPro" id="IPR051462">
    <property type="entry name" value="CBS_domain-containing"/>
</dbReference>
<evidence type="ECO:0000259" key="3">
    <source>
        <dbReference type="PROSITE" id="PS51371"/>
    </source>
</evidence>
<dbReference type="SUPFAM" id="SSF54631">
    <property type="entry name" value="CBS-domain pair"/>
    <property type="match status" value="2"/>
</dbReference>
<dbReference type="Pfam" id="PF00571">
    <property type="entry name" value="CBS"/>
    <property type="match status" value="4"/>
</dbReference>
<sequence length="239" mass="26389">MRVMDVMSTNVLSVSPDTKVKDAIQKMVFNNVRRLVVGNDSIVTIRDLVYNWDKLDQEVGKLASRDLVFISPEADLKEACRIVTAKGIGSLLVGDGVRIQGIITERDLIRHCRVEANGNVGDIMNVNPIISSQDATLDEIVQFMKEKYKRHAVVIEGSLPVGVISVRDIARPIASGRDIRKIKAKDVMTVSVYKVTPDSSIETARFLMAEKNIGYLPVVDARSLLGDVSEREILAVLSI</sequence>
<keyword evidence="2" id="KW-0129">CBS domain</keyword>
<dbReference type="InterPro" id="IPR046342">
    <property type="entry name" value="CBS_dom_sf"/>
</dbReference>
<dbReference type="EMBL" id="JZWS02000003">
    <property type="protein sequence ID" value="MCL7343862.1"/>
    <property type="molecule type" value="Genomic_DNA"/>
</dbReference>
<dbReference type="InterPro" id="IPR000644">
    <property type="entry name" value="CBS_dom"/>
</dbReference>
<organism evidence="4">
    <name type="scientific">Candidatus Aramenus sulfurataquae</name>
    <dbReference type="NCBI Taxonomy" id="1326980"/>
    <lineage>
        <taxon>Archaea</taxon>
        <taxon>Thermoproteota</taxon>
        <taxon>Thermoprotei</taxon>
        <taxon>Sulfolobales</taxon>
        <taxon>Sulfolobaceae</taxon>
        <taxon>Candidatus Aramenus</taxon>
    </lineage>
</organism>
<feature type="domain" description="CBS" evidence="3">
    <location>
        <begin position="124"/>
        <end position="179"/>
    </location>
</feature>
<protein>
    <submittedName>
        <fullName evidence="4">CBS domain-containing protein</fullName>
    </submittedName>
</protein>
<dbReference type="Gene3D" id="3.10.580.10">
    <property type="entry name" value="CBS-domain"/>
    <property type="match status" value="2"/>
</dbReference>
<dbReference type="PANTHER" id="PTHR48108">
    <property type="entry name" value="CBS DOMAIN-CONTAINING PROTEIN CBSX2, CHLOROPLASTIC"/>
    <property type="match status" value="1"/>
</dbReference>
<evidence type="ECO:0000256" key="1">
    <source>
        <dbReference type="ARBA" id="ARBA00022737"/>
    </source>
</evidence>
<feature type="domain" description="CBS" evidence="3">
    <location>
        <begin position="63"/>
        <end position="123"/>
    </location>
</feature>
<dbReference type="AlphaFoldDB" id="A0AAE3FKH7"/>
<keyword evidence="1" id="KW-0677">Repeat</keyword>
<evidence type="ECO:0000313" key="4">
    <source>
        <dbReference type="EMBL" id="MCL7343862.1"/>
    </source>
</evidence>